<proteinExistence type="predicted"/>
<dbReference type="Proteomes" id="UP000003688">
    <property type="component" value="Unassembled WGS sequence"/>
</dbReference>
<dbReference type="STRING" id="320771.Cflav_PD4291"/>
<keyword evidence="2" id="KW-1185">Reference proteome</keyword>
<organism evidence="1 2">
    <name type="scientific">Pedosphaera parvula (strain Ellin514)</name>
    <dbReference type="NCBI Taxonomy" id="320771"/>
    <lineage>
        <taxon>Bacteria</taxon>
        <taxon>Pseudomonadati</taxon>
        <taxon>Verrucomicrobiota</taxon>
        <taxon>Pedosphaerae</taxon>
        <taxon>Pedosphaerales</taxon>
        <taxon>Pedosphaeraceae</taxon>
        <taxon>Pedosphaera</taxon>
    </lineage>
</organism>
<dbReference type="EMBL" id="ABOX02000009">
    <property type="protein sequence ID" value="EEF61612.1"/>
    <property type="molecule type" value="Genomic_DNA"/>
</dbReference>
<gene>
    <name evidence="1" type="ORF">Cflav_PD4291</name>
</gene>
<dbReference type="Pfam" id="PF07799">
    <property type="entry name" value="DUF1643"/>
    <property type="match status" value="1"/>
</dbReference>
<name>B9XFB4_PEDPL</name>
<dbReference type="OrthoDB" id="9807577at2"/>
<dbReference type="InterPro" id="IPR012441">
    <property type="entry name" value="DUF1643"/>
</dbReference>
<protein>
    <recommendedName>
        <fullName evidence="3">DUF1643 domain-containing protein</fullName>
    </recommendedName>
</protein>
<dbReference type="AlphaFoldDB" id="B9XFB4"/>
<evidence type="ECO:0000313" key="1">
    <source>
        <dbReference type="EMBL" id="EEF61612.1"/>
    </source>
</evidence>
<evidence type="ECO:0000313" key="2">
    <source>
        <dbReference type="Proteomes" id="UP000003688"/>
    </source>
</evidence>
<dbReference type="InterPro" id="IPR016992">
    <property type="entry name" value="UCP032209"/>
</dbReference>
<dbReference type="PIRSF" id="PIRSF032209">
    <property type="entry name" value="UCP032209"/>
    <property type="match status" value="1"/>
</dbReference>
<sequence>MRKGTDRSGAIFSDCENYRYSLWRIWDDDRPYVAFIGLNPSTADELKDDPTVARCRRYAEAWNYGGMYMLNLFAFRATQPEVMKGAKDPVGRDNDKRIMSVVKEAGLVMAIWGNHGAHRNRSVEVMGWLKNLNCLKVNKSGEPCHPLYLKKNLKPKPFAGVQRLKARVPA</sequence>
<reference evidence="1 2" key="1">
    <citation type="journal article" date="2011" name="J. Bacteriol.">
        <title>Genome sequence of 'Pedosphaera parvula' Ellin514, an aerobic Verrucomicrobial isolate from pasture soil.</title>
        <authorList>
            <person name="Kant R."/>
            <person name="van Passel M.W."/>
            <person name="Sangwan P."/>
            <person name="Palva A."/>
            <person name="Lucas S."/>
            <person name="Copeland A."/>
            <person name="Lapidus A."/>
            <person name="Glavina Del Rio T."/>
            <person name="Dalin E."/>
            <person name="Tice H."/>
            <person name="Bruce D."/>
            <person name="Goodwin L."/>
            <person name="Pitluck S."/>
            <person name="Chertkov O."/>
            <person name="Larimer F.W."/>
            <person name="Land M.L."/>
            <person name="Hauser L."/>
            <person name="Brettin T.S."/>
            <person name="Detter J.C."/>
            <person name="Han S."/>
            <person name="de Vos W.M."/>
            <person name="Janssen P.H."/>
            <person name="Smidt H."/>
        </authorList>
    </citation>
    <scope>NUCLEOTIDE SEQUENCE [LARGE SCALE GENOMIC DNA]</scope>
    <source>
        <strain evidence="1 2">Ellin514</strain>
    </source>
</reference>
<dbReference type="RefSeq" id="WP_007414504.1">
    <property type="nucleotide sequence ID" value="NZ_ABOX02000009.1"/>
</dbReference>
<comment type="caution">
    <text evidence="1">The sequence shown here is derived from an EMBL/GenBank/DDBJ whole genome shotgun (WGS) entry which is preliminary data.</text>
</comment>
<evidence type="ECO:0008006" key="3">
    <source>
        <dbReference type="Google" id="ProtNLM"/>
    </source>
</evidence>
<accession>B9XFB4</accession>